<evidence type="ECO:0000259" key="2">
    <source>
        <dbReference type="SMART" id="SM00852"/>
    </source>
</evidence>
<reference evidence="3 4" key="1">
    <citation type="submission" date="2018-11" db="EMBL/GenBank/DDBJ databases">
        <title>Genome sequencing of Paenibacillus lentus DSM25539(T).</title>
        <authorList>
            <person name="Kook J.-K."/>
            <person name="Park S.-N."/>
            <person name="Lim Y.K."/>
        </authorList>
    </citation>
    <scope>NUCLEOTIDE SEQUENCE [LARGE SCALE GENOMIC DNA]</scope>
    <source>
        <strain evidence="3 4">DSM 25539</strain>
    </source>
</reference>
<dbReference type="SUPFAM" id="SSF142433">
    <property type="entry name" value="CinA-like"/>
    <property type="match status" value="1"/>
</dbReference>
<feature type="domain" description="MoaB/Mog" evidence="2">
    <location>
        <begin position="4"/>
        <end position="171"/>
    </location>
</feature>
<dbReference type="PANTHER" id="PTHR13939:SF0">
    <property type="entry name" value="NMN AMIDOHYDROLASE-LIKE PROTEIN YFAY"/>
    <property type="match status" value="1"/>
</dbReference>
<dbReference type="InterPro" id="IPR050101">
    <property type="entry name" value="CinA"/>
</dbReference>
<dbReference type="NCBIfam" id="NF001813">
    <property type="entry name" value="PRK00549.1"/>
    <property type="match status" value="1"/>
</dbReference>
<dbReference type="NCBIfam" id="TIGR00199">
    <property type="entry name" value="PncC_domain"/>
    <property type="match status" value="1"/>
</dbReference>
<evidence type="ECO:0000313" key="4">
    <source>
        <dbReference type="Proteomes" id="UP000273145"/>
    </source>
</evidence>
<dbReference type="SMART" id="SM00852">
    <property type="entry name" value="MoCF_biosynth"/>
    <property type="match status" value="1"/>
</dbReference>
<dbReference type="NCBIfam" id="TIGR00177">
    <property type="entry name" value="molyb_syn"/>
    <property type="match status" value="1"/>
</dbReference>
<dbReference type="AlphaFoldDB" id="A0A3Q8S5W7"/>
<dbReference type="HAMAP" id="MF_00226_B">
    <property type="entry name" value="CinA_B"/>
    <property type="match status" value="1"/>
</dbReference>
<keyword evidence="4" id="KW-1185">Reference proteome</keyword>
<dbReference type="Gene3D" id="3.30.70.2860">
    <property type="match status" value="1"/>
</dbReference>
<dbReference type="PIRSF" id="PIRSF006728">
    <property type="entry name" value="CinA"/>
    <property type="match status" value="1"/>
</dbReference>
<dbReference type="OrthoDB" id="9801454at2"/>
<dbReference type="InterPro" id="IPR001453">
    <property type="entry name" value="MoaB/Mog_dom"/>
</dbReference>
<dbReference type="EMBL" id="CP034248">
    <property type="protein sequence ID" value="AZK47724.1"/>
    <property type="molecule type" value="Genomic_DNA"/>
</dbReference>
<proteinExistence type="inferred from homology"/>
<dbReference type="InterPro" id="IPR008136">
    <property type="entry name" value="CinA_C"/>
</dbReference>
<dbReference type="NCBIfam" id="TIGR00200">
    <property type="entry name" value="cinA_nterm"/>
    <property type="match status" value="1"/>
</dbReference>
<evidence type="ECO:0000313" key="3">
    <source>
        <dbReference type="EMBL" id="AZK47724.1"/>
    </source>
</evidence>
<dbReference type="InterPro" id="IPR036653">
    <property type="entry name" value="CinA-like_C"/>
</dbReference>
<dbReference type="CDD" id="cd00885">
    <property type="entry name" value="cinA"/>
    <property type="match status" value="1"/>
</dbReference>
<evidence type="ECO:0000256" key="1">
    <source>
        <dbReference type="HAMAP-Rule" id="MF_00226"/>
    </source>
</evidence>
<dbReference type="SUPFAM" id="SSF53218">
    <property type="entry name" value="Molybdenum cofactor biosynthesis proteins"/>
    <property type="match status" value="1"/>
</dbReference>
<dbReference type="InterPro" id="IPR041424">
    <property type="entry name" value="CinA_KH"/>
</dbReference>
<sequence length="421" mass="46140">MKAEIIAVGTELLLGQIVNTNAQFLSQELASLGIDVYFQTVVGDNMDRLRQAIHTAESRADVLIFSGGIGPTQDDLTKEALASVLGRNLHYDRMAMDNIDRFFRGRNIPMTENNRRQAHAIDGCTPLPNETGLAVGNAIAHNGKFYIVLPGPPKELIPMFQNQAKTWILQQVLTHEKPIYSKMLKFAGIGESALETRVIDLIEKQSDPTVAPYAKESEVTLRITTKADSESEAMAKLDTLEKEIASRLGDHLYATGDIPIEKTIIDMLTELNLTVSCAESCTGGLLMETLTSIPGSGAVFQGGIVCYSNEMKEKLLHVPHDLLEGENAPGAVSAETAKVLAEQVRMIVDTDFGLSITGVAGPGYSERKPVGLVYIGISRREHDTLVLELNLKGNRETIRTRSAKTILYHLWKQLKEIADEA</sequence>
<organism evidence="3 4">
    <name type="scientific">Paenibacillus lentus</name>
    <dbReference type="NCBI Taxonomy" id="1338368"/>
    <lineage>
        <taxon>Bacteria</taxon>
        <taxon>Bacillati</taxon>
        <taxon>Bacillota</taxon>
        <taxon>Bacilli</taxon>
        <taxon>Bacillales</taxon>
        <taxon>Paenibacillaceae</taxon>
        <taxon>Paenibacillus</taxon>
    </lineage>
</organism>
<accession>A0A3Q8S5W7</accession>
<dbReference type="Gene3D" id="3.90.950.20">
    <property type="entry name" value="CinA-like"/>
    <property type="match status" value="1"/>
</dbReference>
<dbReference type="Proteomes" id="UP000273145">
    <property type="component" value="Chromosome"/>
</dbReference>
<dbReference type="Pfam" id="PF00994">
    <property type="entry name" value="MoCF_biosynth"/>
    <property type="match status" value="1"/>
</dbReference>
<gene>
    <name evidence="1" type="primary">cinA</name>
    <name evidence="3" type="ORF">EIM92_17480</name>
</gene>
<dbReference type="Pfam" id="PF02464">
    <property type="entry name" value="CinA"/>
    <property type="match status" value="1"/>
</dbReference>
<dbReference type="RefSeq" id="WP_125083823.1">
    <property type="nucleotide sequence ID" value="NZ_CP034248.1"/>
</dbReference>
<dbReference type="Pfam" id="PF18146">
    <property type="entry name" value="CinA_KH"/>
    <property type="match status" value="1"/>
</dbReference>
<protein>
    <recommendedName>
        <fullName evidence="1">Putative competence-damage inducible protein</fullName>
    </recommendedName>
</protein>
<name>A0A3Q8S5W7_9BACL</name>
<dbReference type="InterPro" id="IPR008135">
    <property type="entry name" value="Competence-induced_CinA"/>
</dbReference>
<dbReference type="Gene3D" id="3.40.980.10">
    <property type="entry name" value="MoaB/Mog-like domain"/>
    <property type="match status" value="1"/>
</dbReference>
<dbReference type="PANTHER" id="PTHR13939">
    <property type="entry name" value="NICOTINAMIDE-NUCLEOTIDE AMIDOHYDROLASE PNCC"/>
    <property type="match status" value="1"/>
</dbReference>
<dbReference type="InterPro" id="IPR036425">
    <property type="entry name" value="MoaB/Mog-like_dom_sf"/>
</dbReference>
<dbReference type="KEGG" id="plen:EIM92_17480"/>
<comment type="similarity">
    <text evidence="1">Belongs to the CinA family.</text>
</comment>